<gene>
    <name evidence="10" type="ORF">C8D91_0124</name>
</gene>
<protein>
    <submittedName>
        <fullName evidence="10">Oligopeptide transport system permease protein</fullName>
    </submittedName>
</protein>
<keyword evidence="3" id="KW-1003">Cell membrane</keyword>
<evidence type="ECO:0000313" key="11">
    <source>
        <dbReference type="Proteomes" id="UP000295724"/>
    </source>
</evidence>
<comment type="similarity">
    <text evidence="7">Belongs to the binding-protein-dependent transport system permease family. OppBC subfamily.</text>
</comment>
<proteinExistence type="inferred from homology"/>
<dbReference type="OrthoDB" id="9805855at2"/>
<dbReference type="PROSITE" id="PS50928">
    <property type="entry name" value="ABC_TM1"/>
    <property type="match status" value="1"/>
</dbReference>
<keyword evidence="5 8" id="KW-1133">Transmembrane helix</keyword>
<evidence type="ECO:0000259" key="9">
    <source>
        <dbReference type="PROSITE" id="PS50928"/>
    </source>
</evidence>
<keyword evidence="11" id="KW-1185">Reference proteome</keyword>
<feature type="transmembrane region" description="Helical" evidence="8">
    <location>
        <begin position="232"/>
        <end position="254"/>
    </location>
</feature>
<evidence type="ECO:0000256" key="8">
    <source>
        <dbReference type="RuleBase" id="RU363032"/>
    </source>
</evidence>
<feature type="transmembrane region" description="Helical" evidence="8">
    <location>
        <begin position="100"/>
        <end position="122"/>
    </location>
</feature>
<dbReference type="GO" id="GO:0005886">
    <property type="term" value="C:plasma membrane"/>
    <property type="evidence" value="ECO:0007669"/>
    <property type="project" value="UniProtKB-SubCell"/>
</dbReference>
<name>A0A4R6XY92_9GAMM</name>
<accession>A0A4R6XY92</accession>
<feature type="transmembrane region" description="Helical" evidence="8">
    <location>
        <begin position="274"/>
        <end position="293"/>
    </location>
</feature>
<dbReference type="GO" id="GO:0055085">
    <property type="term" value="P:transmembrane transport"/>
    <property type="evidence" value="ECO:0007669"/>
    <property type="project" value="InterPro"/>
</dbReference>
<reference evidence="10 11" key="1">
    <citation type="submission" date="2019-03" db="EMBL/GenBank/DDBJ databases">
        <title>Genomic Encyclopedia of Type Strains, Phase IV (KMG-IV): sequencing the most valuable type-strain genomes for metagenomic binning, comparative biology and taxonomic classification.</title>
        <authorList>
            <person name="Goeker M."/>
        </authorList>
    </citation>
    <scope>NUCLEOTIDE SEQUENCE [LARGE SCALE GENOMIC DNA]</scope>
    <source>
        <strain evidence="10 11">DSM 25488</strain>
    </source>
</reference>
<comment type="subcellular location">
    <subcellularLocation>
        <location evidence="1 8">Cell membrane</location>
        <topology evidence="1 8">Multi-pass membrane protein</topology>
    </subcellularLocation>
</comment>
<dbReference type="PANTHER" id="PTHR43163:SF6">
    <property type="entry name" value="DIPEPTIDE TRANSPORT SYSTEM PERMEASE PROTEIN DPPB-RELATED"/>
    <property type="match status" value="1"/>
</dbReference>
<evidence type="ECO:0000256" key="4">
    <source>
        <dbReference type="ARBA" id="ARBA00022692"/>
    </source>
</evidence>
<organism evidence="10 11">
    <name type="scientific">Marinicella litoralis</name>
    <dbReference type="NCBI Taxonomy" id="644220"/>
    <lineage>
        <taxon>Bacteria</taxon>
        <taxon>Pseudomonadati</taxon>
        <taxon>Pseudomonadota</taxon>
        <taxon>Gammaproteobacteria</taxon>
        <taxon>Lysobacterales</taxon>
        <taxon>Marinicellaceae</taxon>
        <taxon>Marinicella</taxon>
    </lineage>
</organism>
<dbReference type="Gene3D" id="1.10.3720.10">
    <property type="entry name" value="MetI-like"/>
    <property type="match status" value="1"/>
</dbReference>
<comment type="caution">
    <text evidence="10">The sequence shown here is derived from an EMBL/GenBank/DDBJ whole genome shotgun (WGS) entry which is preliminary data.</text>
</comment>
<feature type="transmembrane region" description="Helical" evidence="8">
    <location>
        <begin position="171"/>
        <end position="193"/>
    </location>
</feature>
<evidence type="ECO:0000256" key="5">
    <source>
        <dbReference type="ARBA" id="ARBA00022989"/>
    </source>
</evidence>
<dbReference type="SUPFAM" id="SSF161098">
    <property type="entry name" value="MetI-like"/>
    <property type="match status" value="1"/>
</dbReference>
<dbReference type="InterPro" id="IPR000515">
    <property type="entry name" value="MetI-like"/>
</dbReference>
<evidence type="ECO:0000256" key="3">
    <source>
        <dbReference type="ARBA" id="ARBA00022475"/>
    </source>
</evidence>
<dbReference type="InterPro" id="IPR035906">
    <property type="entry name" value="MetI-like_sf"/>
</dbReference>
<feature type="transmembrane region" description="Helical" evidence="8">
    <location>
        <begin position="129"/>
        <end position="151"/>
    </location>
</feature>
<keyword evidence="2 8" id="KW-0813">Transport</keyword>
<dbReference type="CDD" id="cd06261">
    <property type="entry name" value="TM_PBP2"/>
    <property type="match status" value="1"/>
</dbReference>
<dbReference type="EMBL" id="SNZB01000001">
    <property type="protein sequence ID" value="TDR23264.1"/>
    <property type="molecule type" value="Genomic_DNA"/>
</dbReference>
<dbReference type="InterPro" id="IPR045621">
    <property type="entry name" value="BPD_transp_1_N"/>
</dbReference>
<keyword evidence="6 8" id="KW-0472">Membrane</keyword>
<keyword evidence="4 8" id="KW-0812">Transmembrane</keyword>
<evidence type="ECO:0000256" key="2">
    <source>
        <dbReference type="ARBA" id="ARBA00022448"/>
    </source>
</evidence>
<dbReference type="RefSeq" id="WP_099018083.1">
    <property type="nucleotide sequence ID" value="NZ_NIHB01000001.1"/>
</dbReference>
<evidence type="ECO:0000256" key="7">
    <source>
        <dbReference type="ARBA" id="ARBA00024202"/>
    </source>
</evidence>
<dbReference type="Proteomes" id="UP000295724">
    <property type="component" value="Unassembled WGS sequence"/>
</dbReference>
<feature type="domain" description="ABC transmembrane type-1" evidence="9">
    <location>
        <begin position="94"/>
        <end position="297"/>
    </location>
</feature>
<sequence length="307" mass="33838">MIQMLVKRLLWGIPVLWLILTLTFFLLRAAPGGPFDQERELSAEVEQLIAQKYQLDQPLMTQYGNYLKSAVQGDLGPSFQYADYSVNQLIALGLPVSLKIGFYALLLALFFGVLLGGFAATYANRWPDLVAMIVAVIGISTPNFVIAPLLILGFSVHMQWLPVGGWSGGQWPYLVLPVVTLSFPFVAAIARLVRSGLLEVLSQPFIQTARAKGLSTYQVLFKHALRPAMLPVVSYLGPAAVGLMTGSVVIEQIFGIPGMGRYFVQGALNRDYTLVLGVVLVIGIMMMLFNLLVDMLYRWLDPRVAKT</sequence>
<dbReference type="PANTHER" id="PTHR43163">
    <property type="entry name" value="DIPEPTIDE TRANSPORT SYSTEM PERMEASE PROTEIN DPPB-RELATED"/>
    <property type="match status" value="1"/>
</dbReference>
<evidence type="ECO:0000313" key="10">
    <source>
        <dbReference type="EMBL" id="TDR23264.1"/>
    </source>
</evidence>
<evidence type="ECO:0000256" key="1">
    <source>
        <dbReference type="ARBA" id="ARBA00004651"/>
    </source>
</evidence>
<dbReference type="AlphaFoldDB" id="A0A4R6XY92"/>
<dbReference type="Pfam" id="PF19300">
    <property type="entry name" value="BPD_transp_1_N"/>
    <property type="match status" value="1"/>
</dbReference>
<evidence type="ECO:0000256" key="6">
    <source>
        <dbReference type="ARBA" id="ARBA00023136"/>
    </source>
</evidence>
<dbReference type="Pfam" id="PF00528">
    <property type="entry name" value="BPD_transp_1"/>
    <property type="match status" value="1"/>
</dbReference>